<dbReference type="Gene3D" id="2.60.120.290">
    <property type="entry name" value="Spermadhesin, CUB domain"/>
    <property type="match status" value="1"/>
</dbReference>
<organism evidence="5 6">
    <name type="scientific">Clarias magur</name>
    <name type="common">Asian catfish</name>
    <name type="synonym">Macropteronotus magur</name>
    <dbReference type="NCBI Taxonomy" id="1594786"/>
    <lineage>
        <taxon>Eukaryota</taxon>
        <taxon>Metazoa</taxon>
        <taxon>Chordata</taxon>
        <taxon>Craniata</taxon>
        <taxon>Vertebrata</taxon>
        <taxon>Euteleostomi</taxon>
        <taxon>Actinopterygii</taxon>
        <taxon>Neopterygii</taxon>
        <taxon>Teleostei</taxon>
        <taxon>Ostariophysi</taxon>
        <taxon>Siluriformes</taxon>
        <taxon>Clariidae</taxon>
        <taxon>Clarias</taxon>
    </lineage>
</organism>
<dbReference type="PANTHER" id="PTHR24251">
    <property type="entry name" value="OVOCHYMASE-RELATED"/>
    <property type="match status" value="1"/>
</dbReference>
<keyword evidence="6" id="KW-1185">Reference proteome</keyword>
<gene>
    <name evidence="5" type="primary">Cubn</name>
    <name evidence="5" type="ORF">DAT39_010542</name>
</gene>
<dbReference type="PANTHER" id="PTHR24251:SF41">
    <property type="entry name" value="DELETED IN MALIGNANT BRAIN TUMORS 1 PROTEIN-LIKE"/>
    <property type="match status" value="1"/>
</dbReference>
<dbReference type="InterPro" id="IPR035914">
    <property type="entry name" value="Sperma_CUB_dom_sf"/>
</dbReference>
<protein>
    <submittedName>
        <fullName evidence="5">Cubilin</fullName>
    </submittedName>
</protein>
<feature type="domain" description="CUB" evidence="4">
    <location>
        <begin position="1"/>
        <end position="65"/>
    </location>
</feature>
<dbReference type="Pfam" id="PF00431">
    <property type="entry name" value="CUB"/>
    <property type="match status" value="1"/>
</dbReference>
<comment type="caution">
    <text evidence="3">Lacks conserved residue(s) required for the propagation of feature annotation.</text>
</comment>
<evidence type="ECO:0000313" key="5">
    <source>
        <dbReference type="EMBL" id="KAF5899717.1"/>
    </source>
</evidence>
<keyword evidence="2" id="KW-1015">Disulfide bond</keyword>
<reference evidence="5" key="1">
    <citation type="submission" date="2020-07" db="EMBL/GenBank/DDBJ databases">
        <title>Clarias magur genome sequencing, assembly and annotation.</title>
        <authorList>
            <person name="Kushwaha B."/>
            <person name="Kumar R."/>
            <person name="Das P."/>
            <person name="Joshi C.G."/>
            <person name="Kumar D."/>
            <person name="Nagpure N.S."/>
            <person name="Pandey M."/>
            <person name="Agarwal S."/>
            <person name="Srivastava S."/>
            <person name="Singh M."/>
            <person name="Sahoo L."/>
            <person name="Jayasankar P."/>
            <person name="Meher P.K."/>
            <person name="Koringa P.G."/>
            <person name="Iquebal M.A."/>
            <person name="Das S.P."/>
            <person name="Bit A."/>
            <person name="Patnaik S."/>
            <person name="Patel N."/>
            <person name="Shah T.M."/>
            <person name="Hinsu A."/>
            <person name="Jena J.K."/>
        </authorList>
    </citation>
    <scope>NUCLEOTIDE SEQUENCE</scope>
    <source>
        <strain evidence="5">CIFAMagur01</strain>
        <tissue evidence="5">Testis</tissue>
    </source>
</reference>
<evidence type="ECO:0000256" key="1">
    <source>
        <dbReference type="ARBA" id="ARBA00022737"/>
    </source>
</evidence>
<dbReference type="EMBL" id="QNUK01000158">
    <property type="protein sequence ID" value="KAF5899717.1"/>
    <property type="molecule type" value="Genomic_DNA"/>
</dbReference>
<accession>A0A8J4X0Y5</accession>
<proteinExistence type="predicted"/>
<dbReference type="InterPro" id="IPR000859">
    <property type="entry name" value="CUB_dom"/>
</dbReference>
<sequence>IEPCTNCSCDAVRVYDGPSTLSPLLGTVCGSDRQDYISNRNTLTVVFSSDISVVDKGFVAHWTFT</sequence>
<name>A0A8J4X0Y5_CLAMG</name>
<comment type="caution">
    <text evidence="5">The sequence shown here is derived from an EMBL/GenBank/DDBJ whole genome shotgun (WGS) entry which is preliminary data.</text>
</comment>
<dbReference type="SUPFAM" id="SSF49854">
    <property type="entry name" value="Spermadhesin, CUB domain"/>
    <property type="match status" value="1"/>
</dbReference>
<keyword evidence="1" id="KW-0677">Repeat</keyword>
<dbReference type="Proteomes" id="UP000727407">
    <property type="component" value="Unassembled WGS sequence"/>
</dbReference>
<evidence type="ECO:0000256" key="3">
    <source>
        <dbReference type="PROSITE-ProRule" id="PRU00059"/>
    </source>
</evidence>
<feature type="non-terminal residue" evidence="5">
    <location>
        <position position="1"/>
    </location>
</feature>
<evidence type="ECO:0000256" key="2">
    <source>
        <dbReference type="ARBA" id="ARBA00023157"/>
    </source>
</evidence>
<dbReference type="AlphaFoldDB" id="A0A8J4X0Y5"/>
<dbReference type="OrthoDB" id="8836374at2759"/>
<evidence type="ECO:0000259" key="4">
    <source>
        <dbReference type="PROSITE" id="PS01180"/>
    </source>
</evidence>
<dbReference type="PROSITE" id="PS01180">
    <property type="entry name" value="CUB"/>
    <property type="match status" value="1"/>
</dbReference>
<dbReference type="CDD" id="cd00041">
    <property type="entry name" value="CUB"/>
    <property type="match status" value="1"/>
</dbReference>
<feature type="non-terminal residue" evidence="5">
    <location>
        <position position="65"/>
    </location>
</feature>
<evidence type="ECO:0000313" key="6">
    <source>
        <dbReference type="Proteomes" id="UP000727407"/>
    </source>
</evidence>